<dbReference type="HAMAP" id="MF_00373">
    <property type="entry name" value="Ribosomal_bL28"/>
    <property type="match status" value="1"/>
</dbReference>
<sequence length="101" mass="11025">MSRRCQITGKGVLTGNNVSHANNKTRRRFLPNLQDASLMSETLGSSVRMRVTARGLRTIEHNGGLDAFLLGTANRKLPTEALVIKRRLQRAQAKKQAAAGA</sequence>
<evidence type="ECO:0000256" key="5">
    <source>
        <dbReference type="HAMAP-Rule" id="MF_00373"/>
    </source>
</evidence>
<organism evidence="6 7">
    <name type="scientific">Acetobacter suratthaniensis</name>
    <dbReference type="NCBI Taxonomy" id="1502841"/>
    <lineage>
        <taxon>Bacteria</taxon>
        <taxon>Pseudomonadati</taxon>
        <taxon>Pseudomonadota</taxon>
        <taxon>Alphaproteobacteria</taxon>
        <taxon>Acetobacterales</taxon>
        <taxon>Acetobacteraceae</taxon>
        <taxon>Acetobacter</taxon>
    </lineage>
</organism>
<evidence type="ECO:0000256" key="2">
    <source>
        <dbReference type="ARBA" id="ARBA00022980"/>
    </source>
</evidence>
<dbReference type="InterPro" id="IPR034704">
    <property type="entry name" value="Ribosomal_bL28/bL31-like_sf"/>
</dbReference>
<accession>A0ABS3LJ23</accession>
<evidence type="ECO:0000256" key="3">
    <source>
        <dbReference type="ARBA" id="ARBA00023274"/>
    </source>
</evidence>
<evidence type="ECO:0000256" key="1">
    <source>
        <dbReference type="ARBA" id="ARBA00008760"/>
    </source>
</evidence>
<comment type="similarity">
    <text evidence="1 5">Belongs to the bacterial ribosomal protein bL28 family.</text>
</comment>
<dbReference type="EMBL" id="JAFVMG010000002">
    <property type="protein sequence ID" value="MBO1327609.1"/>
    <property type="molecule type" value="Genomic_DNA"/>
</dbReference>
<dbReference type="PANTHER" id="PTHR13528:SF2">
    <property type="entry name" value="LARGE RIBOSOMAL SUBUNIT PROTEIN BL28M"/>
    <property type="match status" value="1"/>
</dbReference>
<evidence type="ECO:0000313" key="6">
    <source>
        <dbReference type="EMBL" id="MBO1327609.1"/>
    </source>
</evidence>
<evidence type="ECO:0000256" key="4">
    <source>
        <dbReference type="ARBA" id="ARBA00035174"/>
    </source>
</evidence>
<dbReference type="Pfam" id="PF00830">
    <property type="entry name" value="Ribosomal_L28"/>
    <property type="match status" value="1"/>
</dbReference>
<protein>
    <recommendedName>
        <fullName evidence="4 5">Large ribosomal subunit protein bL28</fullName>
    </recommendedName>
</protein>
<dbReference type="Gene3D" id="2.30.170.40">
    <property type="entry name" value="Ribosomal protein L28/L24"/>
    <property type="match status" value="1"/>
</dbReference>
<dbReference type="GO" id="GO:0005840">
    <property type="term" value="C:ribosome"/>
    <property type="evidence" value="ECO:0007669"/>
    <property type="project" value="UniProtKB-KW"/>
</dbReference>
<dbReference type="NCBIfam" id="TIGR00009">
    <property type="entry name" value="L28"/>
    <property type="match status" value="1"/>
</dbReference>
<reference evidence="6 7" key="1">
    <citation type="submission" date="2021-03" db="EMBL/GenBank/DDBJ databases">
        <title>The complete genome sequence of Acetobacter suratthaniensis TBRC 1719.</title>
        <authorList>
            <person name="Charoenyingcharoen P."/>
            <person name="Yukphan P."/>
        </authorList>
    </citation>
    <scope>NUCLEOTIDE SEQUENCE [LARGE SCALE GENOMIC DNA]</scope>
    <source>
        <strain evidence="6 7">TBRC 1719</strain>
    </source>
</reference>
<dbReference type="InterPro" id="IPR037147">
    <property type="entry name" value="Ribosomal_bL28_sf"/>
</dbReference>
<dbReference type="Proteomes" id="UP000664399">
    <property type="component" value="Unassembled WGS sequence"/>
</dbReference>
<name>A0ABS3LJ23_9PROT</name>
<keyword evidence="7" id="KW-1185">Reference proteome</keyword>
<keyword evidence="2 5" id="KW-0689">Ribosomal protein</keyword>
<evidence type="ECO:0000313" key="7">
    <source>
        <dbReference type="Proteomes" id="UP000664399"/>
    </source>
</evidence>
<comment type="caution">
    <text evidence="6">The sequence shown here is derived from an EMBL/GenBank/DDBJ whole genome shotgun (WGS) entry which is preliminary data.</text>
</comment>
<dbReference type="SUPFAM" id="SSF143800">
    <property type="entry name" value="L28p-like"/>
    <property type="match status" value="1"/>
</dbReference>
<dbReference type="PANTHER" id="PTHR13528">
    <property type="entry name" value="39S RIBOSOMAL PROTEIN L28, MITOCHONDRIAL"/>
    <property type="match status" value="1"/>
</dbReference>
<dbReference type="InterPro" id="IPR026569">
    <property type="entry name" value="Ribosomal_bL28"/>
</dbReference>
<gene>
    <name evidence="5 6" type="primary">rpmB</name>
    <name evidence="6" type="ORF">J2D75_03850</name>
</gene>
<dbReference type="InterPro" id="IPR001383">
    <property type="entry name" value="Ribosomal_bL28_bact-type"/>
</dbReference>
<proteinExistence type="inferred from homology"/>
<keyword evidence="3 5" id="KW-0687">Ribonucleoprotein</keyword>
<dbReference type="RefSeq" id="WP_207853049.1">
    <property type="nucleotide sequence ID" value="NZ_JAFVMG010000002.1"/>
</dbReference>